<organism evidence="9 10">
    <name type="scientific">Sphagnum jensenii</name>
    <dbReference type="NCBI Taxonomy" id="128206"/>
    <lineage>
        <taxon>Eukaryota</taxon>
        <taxon>Viridiplantae</taxon>
        <taxon>Streptophyta</taxon>
        <taxon>Embryophyta</taxon>
        <taxon>Bryophyta</taxon>
        <taxon>Sphagnophytina</taxon>
        <taxon>Sphagnopsida</taxon>
        <taxon>Sphagnales</taxon>
        <taxon>Sphagnaceae</taxon>
        <taxon>Sphagnum</taxon>
    </lineage>
</organism>
<dbReference type="InterPro" id="IPR044859">
    <property type="entry name" value="Allene_oxi_cyc_Dirigent"/>
</dbReference>
<name>A0ABP1A857_9BRYO</name>
<sequence>ITCCCVHPDLKNTHSQFPLPPKPSCCYPEKDLPSEGLYFERQRYSSAQKLCVYEINDLDRQSPKLLVNSNNTNAAGKRVKSLGDLLPYTNKLYDGTLKERLGITAGMCIMIEYVPEFDGDRYECQFSAYFGEYGHISVQGPYTSYCDCVMAVTGGTGIFTGARGVVKCKTLLPTKLFYEFHLLDIHKLPAKLTQTPVPPTPDVIPEDHKSTS</sequence>
<evidence type="ECO:0000256" key="3">
    <source>
        <dbReference type="ARBA" id="ARBA00012209"/>
    </source>
</evidence>
<dbReference type="EMBL" id="OZ023702">
    <property type="protein sequence ID" value="CAK9858705.1"/>
    <property type="molecule type" value="Genomic_DNA"/>
</dbReference>
<evidence type="ECO:0000256" key="8">
    <source>
        <dbReference type="ARBA" id="ARBA00049891"/>
    </source>
</evidence>
<evidence type="ECO:0000256" key="2">
    <source>
        <dbReference type="ARBA" id="ARBA00007982"/>
    </source>
</evidence>
<evidence type="ECO:0000256" key="7">
    <source>
        <dbReference type="ARBA" id="ARBA00023235"/>
    </source>
</evidence>
<comment type="similarity">
    <text evidence="2">Belongs to the allene oxide cyclase family.</text>
</comment>
<dbReference type="Proteomes" id="UP001497522">
    <property type="component" value="Chromosome 1"/>
</dbReference>
<evidence type="ECO:0000313" key="9">
    <source>
        <dbReference type="EMBL" id="CAK9858705.1"/>
    </source>
</evidence>
<proteinExistence type="inferred from homology"/>
<dbReference type="Gene3D" id="2.40.480.10">
    <property type="entry name" value="Allene oxide cyclase-like"/>
    <property type="match status" value="1"/>
</dbReference>
<comment type="catalytic activity">
    <reaction evidence="8">
        <text>(9Z,13S,15Z)-12,13-epoxyoctadeca-9,11,15-trienoate = (9S,13S,15Z)-12-oxophyto-10,15-dienoate</text>
        <dbReference type="Rhea" id="RHEA:22592"/>
        <dbReference type="ChEBI" id="CHEBI:36438"/>
        <dbReference type="ChEBI" id="CHEBI:57411"/>
        <dbReference type="EC" id="5.3.99.6"/>
    </reaction>
</comment>
<gene>
    <name evidence="9" type="ORF">CSSPJE1EN2_LOCUS1700</name>
</gene>
<evidence type="ECO:0000256" key="5">
    <source>
        <dbReference type="ARBA" id="ARBA00022640"/>
    </source>
</evidence>
<evidence type="ECO:0000313" key="10">
    <source>
        <dbReference type="Proteomes" id="UP001497522"/>
    </source>
</evidence>
<comment type="subcellular location">
    <subcellularLocation>
        <location evidence="1">Plastid</location>
        <location evidence="1">Chloroplast</location>
    </subcellularLocation>
</comment>
<dbReference type="Pfam" id="PF06351">
    <property type="entry name" value="Allene_ox_cyc"/>
    <property type="match status" value="1"/>
</dbReference>
<keyword evidence="10" id="KW-1185">Reference proteome</keyword>
<accession>A0ABP1A857</accession>
<keyword evidence="4" id="KW-0150">Chloroplast</keyword>
<dbReference type="PANTHER" id="PTHR31843:SF11">
    <property type="entry name" value="ALLENE OXIDE CYCLASE 4, CHLOROPLASTIC"/>
    <property type="match status" value="1"/>
</dbReference>
<evidence type="ECO:0000256" key="4">
    <source>
        <dbReference type="ARBA" id="ARBA00022528"/>
    </source>
</evidence>
<evidence type="ECO:0000256" key="1">
    <source>
        <dbReference type="ARBA" id="ARBA00004229"/>
    </source>
</evidence>
<keyword evidence="6" id="KW-0809">Transit peptide</keyword>
<protein>
    <recommendedName>
        <fullName evidence="3">allene-oxide cyclase</fullName>
        <ecNumber evidence="3">5.3.99.6</ecNumber>
    </recommendedName>
</protein>
<keyword evidence="5" id="KW-0934">Plastid</keyword>
<dbReference type="InterPro" id="IPR009410">
    <property type="entry name" value="Allene_ox_cyc"/>
</dbReference>
<keyword evidence="7" id="KW-0413">Isomerase</keyword>
<dbReference type="EC" id="5.3.99.6" evidence="3"/>
<feature type="non-terminal residue" evidence="9">
    <location>
        <position position="1"/>
    </location>
</feature>
<reference evidence="9 10" key="1">
    <citation type="submission" date="2024-03" db="EMBL/GenBank/DDBJ databases">
        <authorList>
            <consortium name="ELIXIR-Norway"/>
            <consortium name="Elixir Norway"/>
        </authorList>
    </citation>
    <scope>NUCLEOTIDE SEQUENCE [LARGE SCALE GENOMIC DNA]</scope>
</reference>
<dbReference type="PANTHER" id="PTHR31843">
    <property type="entry name" value="ALLENE OXIDE CYCLASE 4, CHLOROPLASTIC"/>
    <property type="match status" value="1"/>
</dbReference>
<dbReference type="InterPro" id="IPR034871">
    <property type="entry name" value="Allene_oxi_cyc_sf"/>
</dbReference>
<evidence type="ECO:0000256" key="6">
    <source>
        <dbReference type="ARBA" id="ARBA00022946"/>
    </source>
</evidence>
<dbReference type="SUPFAM" id="SSF141493">
    <property type="entry name" value="Allene oxide cyclase-like"/>
    <property type="match status" value="1"/>
</dbReference>